<evidence type="ECO:0000313" key="2">
    <source>
        <dbReference type="Proteomes" id="UP000688137"/>
    </source>
</evidence>
<dbReference type="Proteomes" id="UP000688137">
    <property type="component" value="Unassembled WGS sequence"/>
</dbReference>
<organism evidence="1 2">
    <name type="scientific">Paramecium primaurelia</name>
    <dbReference type="NCBI Taxonomy" id="5886"/>
    <lineage>
        <taxon>Eukaryota</taxon>
        <taxon>Sar</taxon>
        <taxon>Alveolata</taxon>
        <taxon>Ciliophora</taxon>
        <taxon>Intramacronucleata</taxon>
        <taxon>Oligohymenophorea</taxon>
        <taxon>Peniculida</taxon>
        <taxon>Parameciidae</taxon>
        <taxon>Paramecium</taxon>
    </lineage>
</organism>
<accession>A0A8S1JQ41</accession>
<proteinExistence type="predicted"/>
<sequence>MKRFYYEYYQQINNRRKTLHNKSELFIGKKENESSTIHSIEQLKSKKFSISRPISSISLKRNSTSQIDNSFNLISLNEFALIQQYKTVNLISNQLNRTSSKQFRKRIISSDKNQQFRQFPNKSIIISNINVE</sequence>
<protein>
    <submittedName>
        <fullName evidence="1">Uncharacterized protein</fullName>
    </submittedName>
</protein>
<comment type="caution">
    <text evidence="1">The sequence shown here is derived from an EMBL/GenBank/DDBJ whole genome shotgun (WGS) entry which is preliminary data.</text>
</comment>
<dbReference type="EMBL" id="CAJJDM010000002">
    <property type="protein sequence ID" value="CAD8043659.1"/>
    <property type="molecule type" value="Genomic_DNA"/>
</dbReference>
<dbReference type="OMA" id="DKTQQLR"/>
<keyword evidence="2" id="KW-1185">Reference proteome</keyword>
<dbReference type="AlphaFoldDB" id="A0A8S1JQ41"/>
<reference evidence="1" key="1">
    <citation type="submission" date="2021-01" db="EMBL/GenBank/DDBJ databases">
        <authorList>
            <consortium name="Genoscope - CEA"/>
            <person name="William W."/>
        </authorList>
    </citation>
    <scope>NUCLEOTIDE SEQUENCE</scope>
</reference>
<gene>
    <name evidence="1" type="ORF">PPRIM_AZ9-3.1.T0050313</name>
</gene>
<name>A0A8S1JQ41_PARPR</name>
<evidence type="ECO:0000313" key="1">
    <source>
        <dbReference type="EMBL" id="CAD8043659.1"/>
    </source>
</evidence>